<dbReference type="InterPro" id="IPR031649">
    <property type="entry name" value="GPHH_dom"/>
</dbReference>
<feature type="compositionally biased region" description="Basic residues" evidence="22">
    <location>
        <begin position="472"/>
        <end position="486"/>
    </location>
</feature>
<feature type="compositionally biased region" description="Polar residues" evidence="22">
    <location>
        <begin position="345"/>
        <end position="367"/>
    </location>
</feature>
<keyword evidence="12 21" id="KW-0851">Voltage-gated channel</keyword>
<feature type="compositionally biased region" description="Basic and acidic residues" evidence="22">
    <location>
        <begin position="503"/>
        <end position="519"/>
    </location>
</feature>
<evidence type="ECO:0000256" key="19">
    <source>
        <dbReference type="ARBA" id="ARBA00031096"/>
    </source>
</evidence>
<feature type="domain" description="Voltage-dependent calcium channel alpha-1 subunit IQ" evidence="24">
    <location>
        <begin position="272"/>
        <end position="306"/>
    </location>
</feature>
<dbReference type="PANTHER" id="PTHR45628:SF6">
    <property type="entry name" value="VOLTAGE-DEPENDENT N-TYPE CALCIUM CHANNEL SUBUNIT ALPHA-1B"/>
    <property type="match status" value="1"/>
</dbReference>
<keyword evidence="26" id="KW-1185">Reference proteome</keyword>
<keyword evidence="9" id="KW-0479">Metal-binding</keyword>
<dbReference type="InterPro" id="IPR005821">
    <property type="entry name" value="Ion_trans_dom"/>
</dbReference>
<evidence type="ECO:0000256" key="1">
    <source>
        <dbReference type="ARBA" id="ARBA00004141"/>
    </source>
</evidence>
<gene>
    <name evidence="25" type="ORF">SPARVUS_LOCUS15991368</name>
</gene>
<dbReference type="Gene3D" id="1.10.287.70">
    <property type="match status" value="1"/>
</dbReference>
<name>A0ABN9HJF8_9NEOB</name>
<keyword evidence="5" id="KW-0597">Phosphoprotein</keyword>
<feature type="transmembrane region" description="Helical" evidence="23">
    <location>
        <begin position="110"/>
        <end position="134"/>
    </location>
</feature>
<proteinExistence type="inferred from homology"/>
<evidence type="ECO:0000256" key="12">
    <source>
        <dbReference type="ARBA" id="ARBA00022882"/>
    </source>
</evidence>
<dbReference type="Proteomes" id="UP001162483">
    <property type="component" value="Unassembled WGS sequence"/>
</dbReference>
<dbReference type="PRINTS" id="PR00167">
    <property type="entry name" value="CACHANNEL"/>
</dbReference>
<evidence type="ECO:0000256" key="15">
    <source>
        <dbReference type="ARBA" id="ARBA00023136"/>
    </source>
</evidence>
<evidence type="ECO:0000256" key="22">
    <source>
        <dbReference type="SAM" id="MobiDB-lite"/>
    </source>
</evidence>
<dbReference type="InterPro" id="IPR014873">
    <property type="entry name" value="VDCC_a1su_IQ"/>
</dbReference>
<sequence>KLLRQGYTIRILLWTFVQSFKALPYVCLLIAMLFFIYAIIGMQVFGNIALSDENAINRHNNFRTFFQALMLLFRSATGEGWHEIMLSCLSNRPCDPRSGNTTPECGSDFAYFYFVSFIFLCSFLMLNLFVAVIMDNFEYLTRDSSILGPHHLDEFIRVWAEYDPAACCRIHYKDMYNLLRVIAPPLGLGKRCPSRVAYKRLVKMNMPISDTDLTVHFTSTLMALIRTALDIKLASGGIKQHECDAELRKEISSVWPNLSQKTLDLLVPPHKPDEMTVGKVYAALMIFDFYKQNKNNRDQSHQPAGVLSQTGTVSLFQPLKATLEQSIPSTFSNSKMFLRQKSSASLNNGGVVPNQESGIRESSSWGTQPAPDPFSTPRSTAFQRGHSEEIHTQQEVKQSVEMKEIGQSLSNGGEHSTGLETQGRAVSMPRLAAEAHPITDASPMKRSVSTLTPPQRPQLYEYSLERVQHDRSHQHHHRCHRRKERKQKSMERSPQNEDPAEAAPRERRQERGRSQERKQQPPSSSEKQRFYSCDRYGSRDSGHPRHSDHSRATSPTSGQDHAPPPRQWFGQRESTSDQLRC</sequence>
<keyword evidence="10" id="KW-0677">Repeat</keyword>
<evidence type="ECO:0000256" key="10">
    <source>
        <dbReference type="ARBA" id="ARBA00022737"/>
    </source>
</evidence>
<comment type="caution">
    <text evidence="25">The sequence shown here is derived from an EMBL/GenBank/DDBJ whole genome shotgun (WGS) entry which is preliminary data.</text>
</comment>
<dbReference type="Pfam" id="PF16905">
    <property type="entry name" value="GPHH"/>
    <property type="match status" value="1"/>
</dbReference>
<dbReference type="InterPro" id="IPR002077">
    <property type="entry name" value="VDCCAlpha1"/>
</dbReference>
<evidence type="ECO:0000259" key="24">
    <source>
        <dbReference type="SMART" id="SM01062"/>
    </source>
</evidence>
<protein>
    <recommendedName>
        <fullName evidence="3">Voltage-dependent N-type calcium channel subunit alpha-1B</fullName>
    </recommendedName>
    <alternativeName>
        <fullName evidence="19">Voltage-gated calcium channel subunit alpha Cav2.2</fullName>
    </alternativeName>
</protein>
<feature type="transmembrane region" description="Helical" evidence="23">
    <location>
        <begin position="12"/>
        <end position="40"/>
    </location>
</feature>
<evidence type="ECO:0000256" key="16">
    <source>
        <dbReference type="ARBA" id="ARBA00023157"/>
    </source>
</evidence>
<evidence type="ECO:0000256" key="7">
    <source>
        <dbReference type="ARBA" id="ARBA00022673"/>
    </source>
</evidence>
<feature type="region of interest" description="Disordered" evidence="22">
    <location>
        <begin position="468"/>
        <end position="581"/>
    </location>
</feature>
<evidence type="ECO:0000256" key="23">
    <source>
        <dbReference type="SAM" id="Phobius"/>
    </source>
</evidence>
<evidence type="ECO:0000256" key="11">
    <source>
        <dbReference type="ARBA" id="ARBA00022837"/>
    </source>
</evidence>
<evidence type="ECO:0000313" key="25">
    <source>
        <dbReference type="EMBL" id="CAI9620490.1"/>
    </source>
</evidence>
<evidence type="ECO:0000256" key="17">
    <source>
        <dbReference type="ARBA" id="ARBA00023180"/>
    </source>
</evidence>
<keyword evidence="15 23" id="KW-0472">Membrane</keyword>
<feature type="region of interest" description="Disordered" evidence="22">
    <location>
        <begin position="345"/>
        <end position="399"/>
    </location>
</feature>
<evidence type="ECO:0000256" key="14">
    <source>
        <dbReference type="ARBA" id="ARBA00023065"/>
    </source>
</evidence>
<keyword evidence="14" id="KW-0406">Ion transport</keyword>
<keyword evidence="17" id="KW-0325">Glycoprotein</keyword>
<dbReference type="EMBL" id="CATNWA010020938">
    <property type="protein sequence ID" value="CAI9620490.1"/>
    <property type="molecule type" value="Genomic_DNA"/>
</dbReference>
<keyword evidence="11 21" id="KW-0106">Calcium</keyword>
<dbReference type="Pfam" id="PF00520">
    <property type="entry name" value="Ion_trans"/>
    <property type="match status" value="1"/>
</dbReference>
<evidence type="ECO:0000256" key="6">
    <source>
        <dbReference type="ARBA" id="ARBA00022568"/>
    </source>
</evidence>
<keyword evidence="6 21" id="KW-0109">Calcium transport</keyword>
<keyword evidence="13 23" id="KW-1133">Transmembrane helix</keyword>
<dbReference type="InterPro" id="IPR050599">
    <property type="entry name" value="VDCC_alpha-1_subunit"/>
</dbReference>
<evidence type="ECO:0000256" key="20">
    <source>
        <dbReference type="ARBA" id="ARBA00049617"/>
    </source>
</evidence>
<feature type="compositionally biased region" description="Basic and acidic residues" evidence="22">
    <location>
        <begin position="385"/>
        <end position="399"/>
    </location>
</feature>
<comment type="subcellular location">
    <subcellularLocation>
        <location evidence="1 21">Membrane</location>
        <topology evidence="1 21">Multi-pass membrane protein</topology>
    </subcellularLocation>
</comment>
<evidence type="ECO:0000256" key="13">
    <source>
        <dbReference type="ARBA" id="ARBA00022989"/>
    </source>
</evidence>
<evidence type="ECO:0000256" key="4">
    <source>
        <dbReference type="ARBA" id="ARBA00022448"/>
    </source>
</evidence>
<comment type="similarity">
    <text evidence="2">Belongs to the calcium channel alpha-1 subunit (TC 1.A.1.11) family. CACNA1B subfamily.</text>
</comment>
<organism evidence="25 26">
    <name type="scientific">Staurois parvus</name>
    <dbReference type="NCBI Taxonomy" id="386267"/>
    <lineage>
        <taxon>Eukaryota</taxon>
        <taxon>Metazoa</taxon>
        <taxon>Chordata</taxon>
        <taxon>Craniata</taxon>
        <taxon>Vertebrata</taxon>
        <taxon>Euteleostomi</taxon>
        <taxon>Amphibia</taxon>
        <taxon>Batrachia</taxon>
        <taxon>Anura</taxon>
        <taxon>Neobatrachia</taxon>
        <taxon>Ranoidea</taxon>
        <taxon>Ranidae</taxon>
        <taxon>Staurois</taxon>
    </lineage>
</organism>
<keyword evidence="18" id="KW-0407">Ion channel</keyword>
<feature type="compositionally biased region" description="Polar residues" evidence="22">
    <location>
        <begin position="572"/>
        <end position="581"/>
    </location>
</feature>
<accession>A0ABN9HJF8</accession>
<evidence type="ECO:0000256" key="3">
    <source>
        <dbReference type="ARBA" id="ARBA00016353"/>
    </source>
</evidence>
<keyword evidence="4" id="KW-0813">Transport</keyword>
<evidence type="ECO:0000256" key="5">
    <source>
        <dbReference type="ARBA" id="ARBA00022553"/>
    </source>
</evidence>
<evidence type="ECO:0000256" key="9">
    <source>
        <dbReference type="ARBA" id="ARBA00022723"/>
    </source>
</evidence>
<dbReference type="Gene3D" id="6.10.250.2180">
    <property type="match status" value="1"/>
</dbReference>
<keyword evidence="7 21" id="KW-0107">Calcium channel</keyword>
<feature type="compositionally biased region" description="Basic and acidic residues" evidence="22">
    <location>
        <begin position="536"/>
        <end position="551"/>
    </location>
</feature>
<comment type="function">
    <text evidence="20">Voltage-sensitive calcium channels (VSCC) mediate the entry of calcium ions into excitable cells and are also involved in a variety of calcium-dependent processes, including muscle contraction, hormone or neurotransmitter release, gene expression, cell motility, cell division and cell death. This alpha-1B subunit gives rise to N-type calcium currents. N-type calcium channels belong to the 'high-voltage activated' (HVA) group. They are involved in pain signaling. Calcium channels containing alpha-1B subunit may play a role in directed migration of immature neurons. Mediates Ca(2+) release probability at hippocampal neuronal soma and synaptic terminals.</text>
</comment>
<dbReference type="SUPFAM" id="SSF81324">
    <property type="entry name" value="Voltage-gated potassium channels"/>
    <property type="match status" value="1"/>
</dbReference>
<evidence type="ECO:0000256" key="8">
    <source>
        <dbReference type="ARBA" id="ARBA00022692"/>
    </source>
</evidence>
<evidence type="ECO:0000256" key="21">
    <source>
        <dbReference type="RuleBase" id="RU003808"/>
    </source>
</evidence>
<evidence type="ECO:0000256" key="18">
    <source>
        <dbReference type="ARBA" id="ARBA00023303"/>
    </source>
</evidence>
<feature type="region of interest" description="Disordered" evidence="22">
    <location>
        <begin position="436"/>
        <end position="456"/>
    </location>
</feature>
<dbReference type="Pfam" id="PF08763">
    <property type="entry name" value="Ca_chan_IQ"/>
    <property type="match status" value="1"/>
</dbReference>
<dbReference type="PANTHER" id="PTHR45628">
    <property type="entry name" value="VOLTAGE-DEPENDENT CALCIUM CHANNEL TYPE A SUBUNIT ALPHA-1"/>
    <property type="match status" value="1"/>
</dbReference>
<dbReference type="SMART" id="SM01062">
    <property type="entry name" value="Ca_chan_IQ"/>
    <property type="match status" value="1"/>
</dbReference>
<reference evidence="25" key="1">
    <citation type="submission" date="2023-05" db="EMBL/GenBank/DDBJ databases">
        <authorList>
            <person name="Stuckert A."/>
        </authorList>
    </citation>
    <scope>NUCLEOTIDE SEQUENCE</scope>
</reference>
<feature type="non-terminal residue" evidence="25">
    <location>
        <position position="1"/>
    </location>
</feature>
<keyword evidence="16" id="KW-1015">Disulfide bond</keyword>
<evidence type="ECO:0000313" key="26">
    <source>
        <dbReference type="Proteomes" id="UP001162483"/>
    </source>
</evidence>
<evidence type="ECO:0000256" key="2">
    <source>
        <dbReference type="ARBA" id="ARBA00005685"/>
    </source>
</evidence>
<keyword evidence="8 23" id="KW-0812">Transmembrane</keyword>